<dbReference type="InterPro" id="IPR036858">
    <property type="entry name" value="Cyclin-dep_kinase_reg-sub_sf"/>
</dbReference>
<comment type="function">
    <text evidence="1">Binds to the catalytic subunit of the cyclin dependent kinases and is essential for their biological function.</text>
</comment>
<organism evidence="3 4">
    <name type="scientific">Babesia microti (strain RI)</name>
    <dbReference type="NCBI Taxonomy" id="1133968"/>
    <lineage>
        <taxon>Eukaryota</taxon>
        <taxon>Sar</taxon>
        <taxon>Alveolata</taxon>
        <taxon>Apicomplexa</taxon>
        <taxon>Aconoidasida</taxon>
        <taxon>Piroplasmida</taxon>
        <taxon>Babesiidae</taxon>
        <taxon>Babesia</taxon>
    </lineage>
</organism>
<evidence type="ECO:0000256" key="1">
    <source>
        <dbReference type="RuleBase" id="RU311113"/>
    </source>
</evidence>
<evidence type="ECO:0000256" key="2">
    <source>
        <dbReference type="SAM" id="MobiDB-lite"/>
    </source>
</evidence>
<gene>
    <name evidence="3" type="ORF">BMR1_03g02680</name>
</gene>
<feature type="compositionally biased region" description="Polar residues" evidence="2">
    <location>
        <begin position="1"/>
        <end position="22"/>
    </location>
</feature>
<feature type="region of interest" description="Disordered" evidence="2">
    <location>
        <begin position="159"/>
        <end position="181"/>
    </location>
</feature>
<dbReference type="VEuPathDB" id="PiroplasmaDB:BMR1_03g02680"/>
<dbReference type="Gene3D" id="3.30.170.10">
    <property type="entry name" value="Cyclin-dependent kinase, regulatory subunit"/>
    <property type="match status" value="1"/>
</dbReference>
<dbReference type="KEGG" id="bmic:BMR1_03g02680"/>
<keyword evidence="1" id="KW-0132">Cell division</keyword>
<dbReference type="GeneID" id="24425178"/>
<dbReference type="SUPFAM" id="SSF55637">
    <property type="entry name" value="Cell cycle regulatory proteins"/>
    <property type="match status" value="1"/>
</dbReference>
<dbReference type="Pfam" id="PF01111">
    <property type="entry name" value="CKS"/>
    <property type="match status" value="1"/>
</dbReference>
<name>A0A0K3AU65_BABMR</name>
<evidence type="ECO:0000313" key="4">
    <source>
        <dbReference type="Proteomes" id="UP000002899"/>
    </source>
</evidence>
<dbReference type="SMART" id="SM01084">
    <property type="entry name" value="CKS"/>
    <property type="match status" value="1"/>
</dbReference>
<dbReference type="GO" id="GO:0051301">
    <property type="term" value="P:cell division"/>
    <property type="evidence" value="ECO:0007669"/>
    <property type="project" value="UniProtKB-UniRule"/>
</dbReference>
<evidence type="ECO:0000313" key="3">
    <source>
        <dbReference type="EMBL" id="CTQ41136.1"/>
    </source>
</evidence>
<accession>A0A0K3AU65</accession>
<feature type="compositionally biased region" description="Polar residues" evidence="2">
    <location>
        <begin position="165"/>
        <end position="175"/>
    </location>
</feature>
<dbReference type="InterPro" id="IPR000789">
    <property type="entry name" value="Cyclin-dep_kinase_reg-sub"/>
</dbReference>
<dbReference type="OrthoDB" id="440676at2759"/>
<dbReference type="EMBL" id="LN871598">
    <property type="protein sequence ID" value="CTQ41136.1"/>
    <property type="molecule type" value="Genomic_DNA"/>
</dbReference>
<reference evidence="3 4" key="1">
    <citation type="journal article" date="2012" name="Nucleic Acids Res.">
        <title>Sequencing of the smallest Apicomplexan genome from the human pathogen Babesia microti.</title>
        <authorList>
            <person name="Cornillot E."/>
            <person name="Hadj-Kaddour K."/>
            <person name="Dassouli A."/>
            <person name="Noel B."/>
            <person name="Ranwez V."/>
            <person name="Vacherie B."/>
            <person name="Augagneur Y."/>
            <person name="Bres V."/>
            <person name="Duclos A."/>
            <person name="Randazzo S."/>
            <person name="Carcy B."/>
            <person name="Debierre-Grockiego F."/>
            <person name="Delbecq S."/>
            <person name="Moubri-Menage K."/>
            <person name="Shams-Eldin H."/>
            <person name="Usmani-Brown S."/>
            <person name="Bringaud F."/>
            <person name="Wincker P."/>
            <person name="Vivares C.P."/>
            <person name="Schwarz R.T."/>
            <person name="Schetters T.P."/>
            <person name="Krause P.J."/>
            <person name="Gorenflot A."/>
            <person name="Berry V."/>
            <person name="Barbe V."/>
            <person name="Ben Mamoun C."/>
        </authorList>
    </citation>
    <scope>NUCLEOTIDE SEQUENCE [LARGE SCALE GENOMIC DNA]</scope>
    <source>
        <strain evidence="3 4">RI</strain>
    </source>
</reference>
<reference evidence="3 4" key="3">
    <citation type="journal article" date="2016" name="Sci. Rep.">
        <title>Genome-wide diversity and gene expression profiling of Babesia microti isolates identify polymorphic genes that mediate host-pathogen interactions.</title>
        <authorList>
            <person name="Silva J.C."/>
            <person name="Cornillot E."/>
            <person name="McCracken C."/>
            <person name="Usmani-Brown S."/>
            <person name="Dwivedi A."/>
            <person name="Ifeonu O.O."/>
            <person name="Crabtree J."/>
            <person name="Gotia H.T."/>
            <person name="Virji A.Z."/>
            <person name="Reynes C."/>
            <person name="Colinge J."/>
            <person name="Kumar V."/>
            <person name="Lawres L."/>
            <person name="Pazzi J.E."/>
            <person name="Pablo J.V."/>
            <person name="Hung C."/>
            <person name="Brancato J."/>
            <person name="Kumari P."/>
            <person name="Orvis J."/>
            <person name="Tretina K."/>
            <person name="Chibucos M."/>
            <person name="Ott S."/>
            <person name="Sadzewicz L."/>
            <person name="Sengamalay N."/>
            <person name="Shetty A.C."/>
            <person name="Su Q."/>
            <person name="Tallon L."/>
            <person name="Fraser C.M."/>
            <person name="Frutos R."/>
            <person name="Molina D.M."/>
            <person name="Krause P.J."/>
            <person name="Ben Mamoun C."/>
        </authorList>
    </citation>
    <scope>NUCLEOTIDE SEQUENCE [LARGE SCALE GENOMIC DNA]</scope>
    <source>
        <strain evidence="3 4">RI</strain>
    </source>
</reference>
<sequence length="516" mass="58958">MNNNRNSGLDNKGNSHYISQKSHAPVDRSDYNCTQSQSRLVGRRNVFSAHLNGELQPQRSLITLTELNINKHPNLKPQHNPFDKYGCILPRKPLRETLSAPAIIKTTRSERRNYNIPSDDNNSSFLTQPANTRQQHFDSNPQNIIHTVNIHNTIPNTLPNTTLNYGRSNSRSTTVPDEFNGLEMGTPLAGHQTYREEATVCQNVGPVEAAKRYLKDAFETRRATSRADMAHDIPDFYNTNEMLTGRQFWHKLFQPKYINRTTLDPTEAASSTNILKRHKSIDRSEEATPPKGKLQEISKLLKSAKESTNIESFEQSLNKLQNVVNLMLYEQLLPTMDNLDSEYSKPVTIQPEDIPTVREISMNDNAIECDNLVYDACTMSAKRNLDGLGTHIGEIYDVNDEFMSTDPVDYATLVTRFGKVFYSPKFQTDKYVYRYIILPKQSQDAAEALCKQRAILKNSGQNEINSPVIACEKSKFVRFLDEPEILRQLGIHMSSGWQHFFVFKNSIKEIILRRKI</sequence>
<reference evidence="3 4" key="2">
    <citation type="journal article" date="2013" name="PLoS ONE">
        <title>Whole genome mapping and re-organization of the nuclear and mitochondrial genomes of Babesia microti isolates.</title>
        <authorList>
            <person name="Cornillot E."/>
            <person name="Dassouli A."/>
            <person name="Garg A."/>
            <person name="Pachikara N."/>
            <person name="Randazzo S."/>
            <person name="Depoix D."/>
            <person name="Carcy B."/>
            <person name="Delbecq S."/>
            <person name="Frutos R."/>
            <person name="Silva J.C."/>
            <person name="Sutton R."/>
            <person name="Krause P.J."/>
            <person name="Mamoun C.B."/>
        </authorList>
    </citation>
    <scope>NUCLEOTIDE SEQUENCE [LARGE SCALE GENOMIC DNA]</scope>
    <source>
        <strain evidence="3 4">RI</strain>
    </source>
</reference>
<feature type="region of interest" description="Disordered" evidence="2">
    <location>
        <begin position="1"/>
        <end position="31"/>
    </location>
</feature>
<proteinExistence type="inferred from homology"/>
<protein>
    <recommendedName>
        <fullName evidence="1">Cyclin-dependent kinases regulatory subunit</fullName>
    </recommendedName>
</protein>
<dbReference type="RefSeq" id="XP_012649147.1">
    <property type="nucleotide sequence ID" value="XM_012793693.1"/>
</dbReference>
<dbReference type="AlphaFoldDB" id="A0A0K3AU65"/>
<keyword evidence="4" id="KW-1185">Reference proteome</keyword>
<dbReference type="Proteomes" id="UP000002899">
    <property type="component" value="Chromosome III"/>
</dbReference>
<comment type="similarity">
    <text evidence="1">Belongs to the CKS family.</text>
</comment>
<keyword evidence="1" id="KW-0131">Cell cycle</keyword>
<dbReference type="GO" id="GO:0016538">
    <property type="term" value="F:cyclin-dependent protein serine/threonine kinase regulator activity"/>
    <property type="evidence" value="ECO:0007669"/>
    <property type="project" value="InterPro"/>
</dbReference>